<proteinExistence type="predicted"/>
<name>A0A382LMV6_9ZZZZ</name>
<protein>
    <submittedName>
        <fullName evidence="1">Uncharacterized protein</fullName>
    </submittedName>
</protein>
<dbReference type="AlphaFoldDB" id="A0A382LMV6"/>
<dbReference type="EMBL" id="UINC01088106">
    <property type="protein sequence ID" value="SVC38049.1"/>
    <property type="molecule type" value="Genomic_DNA"/>
</dbReference>
<accession>A0A382LMV6</accession>
<evidence type="ECO:0000313" key="1">
    <source>
        <dbReference type="EMBL" id="SVC38049.1"/>
    </source>
</evidence>
<gene>
    <name evidence="1" type="ORF">METZ01_LOCUS290903</name>
</gene>
<reference evidence="1" key="1">
    <citation type="submission" date="2018-05" db="EMBL/GenBank/DDBJ databases">
        <authorList>
            <person name="Lanie J.A."/>
            <person name="Ng W.-L."/>
            <person name="Kazmierczak K.M."/>
            <person name="Andrzejewski T.M."/>
            <person name="Davidsen T.M."/>
            <person name="Wayne K.J."/>
            <person name="Tettelin H."/>
            <person name="Glass J.I."/>
            <person name="Rusch D."/>
            <person name="Podicherti R."/>
            <person name="Tsui H.-C.T."/>
            <person name="Winkler M.E."/>
        </authorList>
    </citation>
    <scope>NUCLEOTIDE SEQUENCE</scope>
</reference>
<organism evidence="1">
    <name type="scientific">marine metagenome</name>
    <dbReference type="NCBI Taxonomy" id="408172"/>
    <lineage>
        <taxon>unclassified sequences</taxon>
        <taxon>metagenomes</taxon>
        <taxon>ecological metagenomes</taxon>
    </lineage>
</organism>
<sequence length="41" mass="4858">MLLLQGGLRILVFYHVLIQRSVLKLNIWLKRLVDEKKSPII</sequence>